<dbReference type="eggNOG" id="COG4841">
    <property type="taxonomic scope" value="Bacteria"/>
</dbReference>
<sequence>MMNVEVTKPAINWFKEEFGEDTSLIPIRLYGRYGGCGSLQSGFSLGMSQTEPVEPMLQKEVDGFLFFVEEQDLWYFNDHSVKIKYSRKHDEIEFVYDEA</sequence>
<dbReference type="HOGENOM" id="CLU_163967_2_1_9"/>
<keyword evidence="3" id="KW-1185">Reference proteome</keyword>
<dbReference type="InterPro" id="IPR008326">
    <property type="entry name" value="PdhI-like"/>
</dbReference>
<gene>
    <name evidence="2" type="ORF">BleG1_2131</name>
</gene>
<proteinExistence type="inferred from homology"/>
<dbReference type="KEGG" id="ble:BleG1_2131"/>
<dbReference type="PATRIC" id="fig|1246626.3.peg.2131"/>
<reference evidence="2 3" key="1">
    <citation type="journal article" date="2014" name="Gene">
        <title>A comparative genomic analysis of the alkalitolerant soil bacterium Bacillus lehensis G1.</title>
        <authorList>
            <person name="Noor Y.M."/>
            <person name="Samsulrizal N.H."/>
            <person name="Jema'on N.A."/>
            <person name="Low K.O."/>
            <person name="Ramli A.N."/>
            <person name="Alias N.I."/>
            <person name="Damis S.I."/>
            <person name="Fuzi S.F."/>
            <person name="Isa M.N."/>
            <person name="Murad A.M."/>
            <person name="Raih M.F."/>
            <person name="Bakar F.D."/>
            <person name="Najimudin N."/>
            <person name="Mahadi N.M."/>
            <person name="Illias R.M."/>
        </authorList>
    </citation>
    <scope>NUCLEOTIDE SEQUENCE [LARGE SCALE GENOMIC DNA]</scope>
    <source>
        <strain evidence="2 3">G1</strain>
    </source>
</reference>
<dbReference type="SUPFAM" id="SSF89360">
    <property type="entry name" value="HesB-like domain"/>
    <property type="match status" value="1"/>
</dbReference>
<accession>A0A060M3N8</accession>
<dbReference type="RefSeq" id="WP_236702480.1">
    <property type="nucleotide sequence ID" value="NZ_CP003923.1"/>
</dbReference>
<dbReference type="AlphaFoldDB" id="A0A060M3N8"/>
<dbReference type="EMBL" id="CP003923">
    <property type="protein sequence ID" value="AIC94709.1"/>
    <property type="molecule type" value="Genomic_DNA"/>
</dbReference>
<dbReference type="PIRSF" id="PIRSF034852">
    <property type="entry name" value="UCP034852"/>
    <property type="match status" value="1"/>
</dbReference>
<dbReference type="InterPro" id="IPR035903">
    <property type="entry name" value="HesB-like_dom_sf"/>
</dbReference>
<protein>
    <recommendedName>
        <fullName evidence="4">FeS cluster biogenesis domain-containing protein</fullName>
    </recommendedName>
</protein>
<evidence type="ECO:0000256" key="1">
    <source>
        <dbReference type="ARBA" id="ARBA00006718"/>
    </source>
</evidence>
<evidence type="ECO:0000313" key="3">
    <source>
        <dbReference type="Proteomes" id="UP000027142"/>
    </source>
</evidence>
<evidence type="ECO:0000313" key="2">
    <source>
        <dbReference type="EMBL" id="AIC94709.1"/>
    </source>
</evidence>
<name>A0A060M3N8_9BACI</name>
<evidence type="ECO:0008006" key="4">
    <source>
        <dbReference type="Google" id="ProtNLM"/>
    </source>
</evidence>
<dbReference type="Proteomes" id="UP000027142">
    <property type="component" value="Chromosome"/>
</dbReference>
<comment type="similarity">
    <text evidence="1">Belongs to the HesB/IscA family.</text>
</comment>
<dbReference type="STRING" id="1246626.BleG1_2131"/>
<organism evidence="2 3">
    <name type="scientific">Shouchella lehensis G1</name>
    <dbReference type="NCBI Taxonomy" id="1246626"/>
    <lineage>
        <taxon>Bacteria</taxon>
        <taxon>Bacillati</taxon>
        <taxon>Bacillota</taxon>
        <taxon>Bacilli</taxon>
        <taxon>Bacillales</taxon>
        <taxon>Bacillaceae</taxon>
        <taxon>Shouchella</taxon>
    </lineage>
</organism>